<reference evidence="2" key="1">
    <citation type="journal article" date="2023" name="Mol. Phylogenet. Evol.">
        <title>Genome-scale phylogeny and comparative genomics of the fungal order Sordariales.</title>
        <authorList>
            <person name="Hensen N."/>
            <person name="Bonometti L."/>
            <person name="Westerberg I."/>
            <person name="Brannstrom I.O."/>
            <person name="Guillou S."/>
            <person name="Cros-Aarteil S."/>
            <person name="Calhoun S."/>
            <person name="Haridas S."/>
            <person name="Kuo A."/>
            <person name="Mondo S."/>
            <person name="Pangilinan J."/>
            <person name="Riley R."/>
            <person name="LaButti K."/>
            <person name="Andreopoulos B."/>
            <person name="Lipzen A."/>
            <person name="Chen C."/>
            <person name="Yan M."/>
            <person name="Daum C."/>
            <person name="Ng V."/>
            <person name="Clum A."/>
            <person name="Steindorff A."/>
            <person name="Ohm R.A."/>
            <person name="Martin F."/>
            <person name="Silar P."/>
            <person name="Natvig D.O."/>
            <person name="Lalanne C."/>
            <person name="Gautier V."/>
            <person name="Ament-Velasquez S.L."/>
            <person name="Kruys A."/>
            <person name="Hutchinson M.I."/>
            <person name="Powell A.J."/>
            <person name="Barry K."/>
            <person name="Miller A.N."/>
            <person name="Grigoriev I.V."/>
            <person name="Debuchy R."/>
            <person name="Gladieux P."/>
            <person name="Hiltunen Thoren M."/>
            <person name="Johannesson H."/>
        </authorList>
    </citation>
    <scope>NUCLEOTIDE SEQUENCE</scope>
    <source>
        <strain evidence="2">FGSC 1904</strain>
    </source>
</reference>
<organism evidence="2 3">
    <name type="scientific">Sordaria brevicollis</name>
    <dbReference type="NCBI Taxonomy" id="83679"/>
    <lineage>
        <taxon>Eukaryota</taxon>
        <taxon>Fungi</taxon>
        <taxon>Dikarya</taxon>
        <taxon>Ascomycota</taxon>
        <taxon>Pezizomycotina</taxon>
        <taxon>Sordariomycetes</taxon>
        <taxon>Sordariomycetidae</taxon>
        <taxon>Sordariales</taxon>
        <taxon>Sordariaceae</taxon>
        <taxon>Sordaria</taxon>
    </lineage>
</organism>
<accession>A0AAE0UD72</accession>
<feature type="region of interest" description="Disordered" evidence="1">
    <location>
        <begin position="183"/>
        <end position="202"/>
    </location>
</feature>
<reference evidence="2" key="2">
    <citation type="submission" date="2023-07" db="EMBL/GenBank/DDBJ databases">
        <authorList>
            <consortium name="Lawrence Berkeley National Laboratory"/>
            <person name="Haridas S."/>
            <person name="Hensen N."/>
            <person name="Bonometti L."/>
            <person name="Westerberg I."/>
            <person name="Brannstrom I.O."/>
            <person name="Guillou S."/>
            <person name="Cros-Aarteil S."/>
            <person name="Calhoun S."/>
            <person name="Kuo A."/>
            <person name="Mondo S."/>
            <person name="Pangilinan J."/>
            <person name="Riley R."/>
            <person name="LaButti K."/>
            <person name="Andreopoulos B."/>
            <person name="Lipzen A."/>
            <person name="Chen C."/>
            <person name="Yanf M."/>
            <person name="Daum C."/>
            <person name="Ng V."/>
            <person name="Clum A."/>
            <person name="Steindorff A."/>
            <person name="Ohm R."/>
            <person name="Martin F."/>
            <person name="Silar P."/>
            <person name="Natvig D."/>
            <person name="Lalanne C."/>
            <person name="Gautier V."/>
            <person name="Ament-velasquez S.L."/>
            <person name="Kruys A."/>
            <person name="Hutchinson M.I."/>
            <person name="Powell A.J."/>
            <person name="Barry K."/>
            <person name="Miller A.N."/>
            <person name="Grigoriev I.V."/>
            <person name="Debuchy R."/>
            <person name="Gladieux P."/>
            <person name="Thoren M.H."/>
            <person name="Johannesson H."/>
        </authorList>
    </citation>
    <scope>NUCLEOTIDE SEQUENCE</scope>
    <source>
        <strain evidence="2">FGSC 1904</strain>
    </source>
</reference>
<dbReference type="AlphaFoldDB" id="A0AAE0UD72"/>
<feature type="region of interest" description="Disordered" evidence="1">
    <location>
        <begin position="106"/>
        <end position="130"/>
    </location>
</feature>
<name>A0AAE0UD72_SORBR</name>
<feature type="compositionally biased region" description="Basic residues" evidence="1">
    <location>
        <begin position="113"/>
        <end position="126"/>
    </location>
</feature>
<protein>
    <submittedName>
        <fullName evidence="2">Uncharacterized protein</fullName>
    </submittedName>
</protein>
<evidence type="ECO:0000313" key="2">
    <source>
        <dbReference type="EMBL" id="KAK3399460.1"/>
    </source>
</evidence>
<sequence>MSSKDKQPACQACGLKNYRVQNESGKKQVQNGFIRAVNTTLGNLINYAASWIPQPRASWIPGYQIAKDIANDLSALTSPISMSFTVSGTWTVGPTNSVVTITKATEKTEKTEHKPRKPRGRSRYRSRTASPAISELGKYIPPSRRTCNRRGQVFADRDKLFRHLHAYVDLNCQGTPVGEVSEINSPNSESTAVWREEVGGSI</sequence>
<comment type="caution">
    <text evidence="2">The sequence shown here is derived from an EMBL/GenBank/DDBJ whole genome shotgun (WGS) entry which is preliminary data.</text>
</comment>
<gene>
    <name evidence="2" type="ORF">B0T20DRAFT_199037</name>
</gene>
<keyword evidence="3" id="KW-1185">Reference proteome</keyword>
<evidence type="ECO:0000256" key="1">
    <source>
        <dbReference type="SAM" id="MobiDB-lite"/>
    </source>
</evidence>
<dbReference type="EMBL" id="JAUTDP010000005">
    <property type="protein sequence ID" value="KAK3399460.1"/>
    <property type="molecule type" value="Genomic_DNA"/>
</dbReference>
<evidence type="ECO:0000313" key="3">
    <source>
        <dbReference type="Proteomes" id="UP001281003"/>
    </source>
</evidence>
<dbReference type="Proteomes" id="UP001281003">
    <property type="component" value="Unassembled WGS sequence"/>
</dbReference>
<proteinExistence type="predicted"/>